<dbReference type="Gene3D" id="3.40.50.2300">
    <property type="match status" value="1"/>
</dbReference>
<name>A0ABS4KPL4_9CLOT</name>
<evidence type="ECO:0000256" key="6">
    <source>
        <dbReference type="ARBA" id="ARBA00022679"/>
    </source>
</evidence>
<comment type="function">
    <text evidence="9">May play the central regulatory role in sporulation. It may be an element of the effector pathway responsible for the activation of sporulation genes in response to nutritional stress. Spo0A may act in concert with spo0H (a sigma factor) to control the expression of some genes that are critical to the sporulation process.</text>
</comment>
<sequence>MNYYQLMGQKEILLVDDTPEHIEFIVSILSEYNFKIRVATKGKTALKLLKQHRPDLILLDVYMPVMNGFEVCKLIKSDNFYSDIPIIFLTASNDEESIEKGFELGAQDYVVKPFNSKELLARINTHIKLKQQTEAIKEAYKELDSFCYSVSHDLKAPLFSINKLIEFIFSDYSNPLNPECMELLNNIKEKSDEIIKMISRLLEFSRMCKLEMKSEEINLKQVFLDVYAELKNLEPERNISFNIQELPVIKGDSIMIRVLVQNILSNALKYTSKKSHAIIDVTLKETKNNYIISVKDNGAGFDNKYSSRLFGVFERLHSENEFKGTGVGLAITQRILKRHNGKAWITGEVGKGAVYSFSLPK</sequence>
<dbReference type="Gene3D" id="1.10.287.130">
    <property type="match status" value="1"/>
</dbReference>
<evidence type="ECO:0000256" key="5">
    <source>
        <dbReference type="ARBA" id="ARBA00022553"/>
    </source>
</evidence>
<evidence type="ECO:0000256" key="1">
    <source>
        <dbReference type="ARBA" id="ARBA00000085"/>
    </source>
</evidence>
<dbReference type="PROSITE" id="PS50109">
    <property type="entry name" value="HIS_KIN"/>
    <property type="match status" value="1"/>
</dbReference>
<evidence type="ECO:0000256" key="2">
    <source>
        <dbReference type="ARBA" id="ARBA00004370"/>
    </source>
</evidence>
<dbReference type="SUPFAM" id="SSF55874">
    <property type="entry name" value="ATPase domain of HSP90 chaperone/DNA topoisomerase II/histidine kinase"/>
    <property type="match status" value="1"/>
</dbReference>
<keyword evidence="7" id="KW-0418">Kinase</keyword>
<dbReference type="PROSITE" id="PS50110">
    <property type="entry name" value="RESPONSE_REGULATORY"/>
    <property type="match status" value="1"/>
</dbReference>
<accession>A0ABS4KPL4</accession>
<gene>
    <name evidence="13" type="ORF">J2Z42_000640</name>
</gene>
<dbReference type="EMBL" id="JAGGLM010000002">
    <property type="protein sequence ID" value="MBP2031975.1"/>
    <property type="molecule type" value="Genomic_DNA"/>
</dbReference>
<feature type="domain" description="Histidine kinase" evidence="11">
    <location>
        <begin position="149"/>
        <end position="361"/>
    </location>
</feature>
<keyword evidence="8" id="KW-0902">Two-component regulatory system</keyword>
<dbReference type="InterPro" id="IPR036890">
    <property type="entry name" value="HATPase_C_sf"/>
</dbReference>
<dbReference type="Pfam" id="PF00512">
    <property type="entry name" value="HisKA"/>
    <property type="match status" value="1"/>
</dbReference>
<dbReference type="InterPro" id="IPR004358">
    <property type="entry name" value="Sig_transdc_His_kin-like_C"/>
</dbReference>
<keyword evidence="14" id="KW-1185">Reference proteome</keyword>
<dbReference type="SUPFAM" id="SSF47384">
    <property type="entry name" value="Homodimeric domain of signal transducing histidine kinase"/>
    <property type="match status" value="1"/>
</dbReference>
<dbReference type="Gene3D" id="3.30.565.10">
    <property type="entry name" value="Histidine kinase-like ATPase, C-terminal domain"/>
    <property type="match status" value="1"/>
</dbReference>
<evidence type="ECO:0000256" key="10">
    <source>
        <dbReference type="PROSITE-ProRule" id="PRU00169"/>
    </source>
</evidence>
<dbReference type="Proteomes" id="UP001519307">
    <property type="component" value="Unassembled WGS sequence"/>
</dbReference>
<feature type="modified residue" description="4-aspartylphosphate" evidence="10">
    <location>
        <position position="60"/>
    </location>
</feature>
<dbReference type="PRINTS" id="PR00344">
    <property type="entry name" value="BCTRLSENSOR"/>
</dbReference>
<dbReference type="InterPro" id="IPR003594">
    <property type="entry name" value="HATPase_dom"/>
</dbReference>
<feature type="domain" description="Response regulatory" evidence="12">
    <location>
        <begin position="11"/>
        <end position="127"/>
    </location>
</feature>
<evidence type="ECO:0000259" key="12">
    <source>
        <dbReference type="PROSITE" id="PS50110"/>
    </source>
</evidence>
<dbReference type="InterPro" id="IPR001789">
    <property type="entry name" value="Sig_transdc_resp-reg_receiver"/>
</dbReference>
<organism evidence="13 14">
    <name type="scientific">Clostridium algifaecis</name>
    <dbReference type="NCBI Taxonomy" id="1472040"/>
    <lineage>
        <taxon>Bacteria</taxon>
        <taxon>Bacillati</taxon>
        <taxon>Bacillota</taxon>
        <taxon>Clostridia</taxon>
        <taxon>Eubacteriales</taxon>
        <taxon>Clostridiaceae</taxon>
        <taxon>Clostridium</taxon>
    </lineage>
</organism>
<evidence type="ECO:0000256" key="9">
    <source>
        <dbReference type="ARBA" id="ARBA00024867"/>
    </source>
</evidence>
<dbReference type="InterPro" id="IPR005467">
    <property type="entry name" value="His_kinase_dom"/>
</dbReference>
<dbReference type="Pfam" id="PF02518">
    <property type="entry name" value="HATPase_c"/>
    <property type="match status" value="1"/>
</dbReference>
<dbReference type="CDD" id="cd19920">
    <property type="entry name" value="REC_PA4781-like"/>
    <property type="match status" value="1"/>
</dbReference>
<evidence type="ECO:0000256" key="4">
    <source>
        <dbReference type="ARBA" id="ARBA00018672"/>
    </source>
</evidence>
<dbReference type="SMART" id="SM00387">
    <property type="entry name" value="HATPase_c"/>
    <property type="match status" value="1"/>
</dbReference>
<dbReference type="SMART" id="SM00448">
    <property type="entry name" value="REC"/>
    <property type="match status" value="1"/>
</dbReference>
<evidence type="ECO:0000313" key="14">
    <source>
        <dbReference type="Proteomes" id="UP001519307"/>
    </source>
</evidence>
<evidence type="ECO:0000256" key="3">
    <source>
        <dbReference type="ARBA" id="ARBA00012438"/>
    </source>
</evidence>
<comment type="subcellular location">
    <subcellularLocation>
        <location evidence="2">Membrane</location>
    </subcellularLocation>
</comment>
<evidence type="ECO:0000259" key="11">
    <source>
        <dbReference type="PROSITE" id="PS50109"/>
    </source>
</evidence>
<dbReference type="InterPro" id="IPR036097">
    <property type="entry name" value="HisK_dim/P_sf"/>
</dbReference>
<dbReference type="PANTHER" id="PTHR42878">
    <property type="entry name" value="TWO-COMPONENT HISTIDINE KINASE"/>
    <property type="match status" value="1"/>
</dbReference>
<keyword evidence="5 10" id="KW-0597">Phosphoprotein</keyword>
<comment type="catalytic activity">
    <reaction evidence="1">
        <text>ATP + protein L-histidine = ADP + protein N-phospho-L-histidine.</text>
        <dbReference type="EC" id="2.7.13.3"/>
    </reaction>
</comment>
<dbReference type="Pfam" id="PF00072">
    <property type="entry name" value="Response_reg"/>
    <property type="match status" value="1"/>
</dbReference>
<protein>
    <recommendedName>
        <fullName evidence="4">Stage 0 sporulation protein A homolog</fullName>
        <ecNumber evidence="3">2.7.13.3</ecNumber>
    </recommendedName>
</protein>
<evidence type="ECO:0000313" key="13">
    <source>
        <dbReference type="EMBL" id="MBP2031975.1"/>
    </source>
</evidence>
<dbReference type="InterPro" id="IPR050351">
    <property type="entry name" value="BphY/WalK/GraS-like"/>
</dbReference>
<evidence type="ECO:0000256" key="8">
    <source>
        <dbReference type="ARBA" id="ARBA00023012"/>
    </source>
</evidence>
<proteinExistence type="predicted"/>
<dbReference type="EC" id="2.7.13.3" evidence="3"/>
<comment type="caution">
    <text evidence="13">The sequence shown here is derived from an EMBL/GenBank/DDBJ whole genome shotgun (WGS) entry which is preliminary data.</text>
</comment>
<dbReference type="InterPro" id="IPR011006">
    <property type="entry name" value="CheY-like_superfamily"/>
</dbReference>
<dbReference type="PANTHER" id="PTHR42878:SF15">
    <property type="entry name" value="BACTERIOPHYTOCHROME"/>
    <property type="match status" value="1"/>
</dbReference>
<dbReference type="InterPro" id="IPR003661">
    <property type="entry name" value="HisK_dim/P_dom"/>
</dbReference>
<reference evidence="13 14" key="1">
    <citation type="submission" date="2021-03" db="EMBL/GenBank/DDBJ databases">
        <title>Genomic Encyclopedia of Type Strains, Phase IV (KMG-IV): sequencing the most valuable type-strain genomes for metagenomic binning, comparative biology and taxonomic classification.</title>
        <authorList>
            <person name="Goeker M."/>
        </authorList>
    </citation>
    <scope>NUCLEOTIDE SEQUENCE [LARGE SCALE GENOMIC DNA]</scope>
    <source>
        <strain evidence="13 14">DSM 28783</strain>
    </source>
</reference>
<dbReference type="SUPFAM" id="SSF52172">
    <property type="entry name" value="CheY-like"/>
    <property type="match status" value="1"/>
</dbReference>
<keyword evidence="6" id="KW-0808">Transferase</keyword>
<dbReference type="CDD" id="cd00082">
    <property type="entry name" value="HisKA"/>
    <property type="match status" value="1"/>
</dbReference>
<evidence type="ECO:0000256" key="7">
    <source>
        <dbReference type="ARBA" id="ARBA00022777"/>
    </source>
</evidence>